<evidence type="ECO:0000313" key="8">
    <source>
        <dbReference type="EMBL" id="QNH96847.1"/>
    </source>
</evidence>
<feature type="binding site" evidence="6">
    <location>
        <position position="7"/>
    </location>
    <ligand>
        <name>Mg(2+)</name>
        <dbReference type="ChEBI" id="CHEBI:18420"/>
        <label>1</label>
    </ligand>
</feature>
<evidence type="ECO:0000256" key="1">
    <source>
        <dbReference type="ARBA" id="ARBA00007092"/>
    </source>
</evidence>
<dbReference type="SUPFAM" id="SSF56219">
    <property type="entry name" value="DNase I-like"/>
    <property type="match status" value="1"/>
</dbReference>
<keyword evidence="3" id="KW-0378">Hydrolase</keyword>
<feature type="binding site" evidence="6">
    <location>
        <position position="244"/>
    </location>
    <ligand>
        <name>Mg(2+)</name>
        <dbReference type="ChEBI" id="CHEBI:18420"/>
        <label>1</label>
    </ligand>
</feature>
<comment type="cofactor">
    <cofactor evidence="6">
        <name>Mg(2+)</name>
        <dbReference type="ChEBI" id="CHEBI:18420"/>
    </cofactor>
    <cofactor evidence="6">
        <name>Mn(2+)</name>
        <dbReference type="ChEBI" id="CHEBI:29035"/>
    </cofactor>
    <text evidence="6">Probably binds two magnesium or manganese ions per subunit.</text>
</comment>
<dbReference type="AlphaFoldDB" id="A0A7G7YQS7"/>
<proteinExistence type="inferred from homology"/>
<feature type="binding site" evidence="6">
    <location>
        <position position="243"/>
    </location>
    <ligand>
        <name>Mg(2+)</name>
        <dbReference type="ChEBI" id="CHEBI:18420"/>
        <label>1</label>
    </ligand>
</feature>
<keyword evidence="2 6" id="KW-0479">Metal-binding</keyword>
<dbReference type="InterPro" id="IPR005135">
    <property type="entry name" value="Endo/exonuclease/phosphatase"/>
</dbReference>
<reference evidence="8 9" key="1">
    <citation type="submission" date="2019-12" db="EMBL/GenBank/DDBJ databases">
        <title>Corynebacterium sp. nov., isolated from feces of the Anser Albifrons in China.</title>
        <authorList>
            <person name="Liu Q."/>
        </authorList>
    </citation>
    <scope>NUCLEOTIDE SEQUENCE [LARGE SCALE GENOMIC DNA]</scope>
    <source>
        <strain evidence="8 9">23H37-10</strain>
    </source>
</reference>
<feature type="site" description="Transition state stabilizer" evidence="7">
    <location>
        <position position="151"/>
    </location>
</feature>
<keyword evidence="9" id="KW-1185">Reference proteome</keyword>
<evidence type="ECO:0000256" key="3">
    <source>
        <dbReference type="ARBA" id="ARBA00022801"/>
    </source>
</evidence>
<feature type="site" description="Interaction with DNA substrate" evidence="7">
    <location>
        <position position="244"/>
    </location>
</feature>
<dbReference type="EMBL" id="CP046883">
    <property type="protein sequence ID" value="QNH96847.1"/>
    <property type="molecule type" value="Genomic_DNA"/>
</dbReference>
<evidence type="ECO:0000256" key="5">
    <source>
        <dbReference type="PIRSR" id="PIRSR604808-1"/>
    </source>
</evidence>
<evidence type="ECO:0000256" key="7">
    <source>
        <dbReference type="PIRSR" id="PIRSR604808-3"/>
    </source>
</evidence>
<dbReference type="KEGG" id="cans:GP473_01280"/>
<evidence type="ECO:0000256" key="2">
    <source>
        <dbReference type="ARBA" id="ARBA00022723"/>
    </source>
</evidence>
<dbReference type="GO" id="GO:0006281">
    <property type="term" value="P:DNA repair"/>
    <property type="evidence" value="ECO:0007669"/>
    <property type="project" value="InterPro"/>
</dbReference>
<protein>
    <submittedName>
        <fullName evidence="8">Exodeoxyribonuclease III</fullName>
    </submittedName>
</protein>
<feature type="binding site" evidence="6">
    <location>
        <position position="151"/>
    </location>
    <ligand>
        <name>Mg(2+)</name>
        <dbReference type="ChEBI" id="CHEBI:18420"/>
        <label>1</label>
    </ligand>
</feature>
<keyword evidence="6" id="KW-0464">Manganese</keyword>
<dbReference type="PROSITE" id="PS51435">
    <property type="entry name" value="AP_NUCLEASE_F1_4"/>
    <property type="match status" value="1"/>
</dbReference>
<keyword evidence="4 6" id="KW-0460">Magnesium</keyword>
<evidence type="ECO:0000256" key="4">
    <source>
        <dbReference type="ARBA" id="ARBA00022842"/>
    </source>
</evidence>
<feature type="active site" description="Proton acceptor" evidence="5">
    <location>
        <position position="244"/>
    </location>
</feature>
<dbReference type="GO" id="GO:0008311">
    <property type="term" value="F:double-stranded DNA 3'-5' DNA exonuclease activity"/>
    <property type="evidence" value="ECO:0007669"/>
    <property type="project" value="InterPro"/>
</dbReference>
<feature type="active site" evidence="5">
    <location>
        <position position="111"/>
    </location>
</feature>
<feature type="binding site" evidence="6">
    <location>
        <position position="34"/>
    </location>
    <ligand>
        <name>Mg(2+)</name>
        <dbReference type="ChEBI" id="CHEBI:18420"/>
        <label>1</label>
    </ligand>
</feature>
<feature type="active site" description="Proton donor/acceptor" evidence="5">
    <location>
        <position position="149"/>
    </location>
</feature>
<gene>
    <name evidence="8" type="ORF">GP473_01280</name>
</gene>
<accession>A0A7G7YQS7</accession>
<dbReference type="RefSeq" id="WP_185769558.1">
    <property type="nucleotide sequence ID" value="NZ_CP046883.1"/>
</dbReference>
<feature type="binding site" evidence="6">
    <location>
        <position position="149"/>
    </location>
    <ligand>
        <name>Mg(2+)</name>
        <dbReference type="ChEBI" id="CHEBI:18420"/>
        <label>1</label>
    </ligand>
</feature>
<comment type="similarity">
    <text evidence="1">Belongs to the DNA repair enzymes AP/ExoA family.</text>
</comment>
<feature type="site" description="Important for catalytic activity" evidence="7">
    <location>
        <position position="217"/>
    </location>
</feature>
<dbReference type="Gene3D" id="3.60.10.10">
    <property type="entry name" value="Endonuclease/exonuclease/phosphatase"/>
    <property type="match status" value="1"/>
</dbReference>
<dbReference type="InterPro" id="IPR037493">
    <property type="entry name" value="ExoIII-like"/>
</dbReference>
<evidence type="ECO:0000256" key="6">
    <source>
        <dbReference type="PIRSR" id="PIRSR604808-2"/>
    </source>
</evidence>
<dbReference type="NCBIfam" id="TIGR00633">
    <property type="entry name" value="xth"/>
    <property type="match status" value="1"/>
</dbReference>
<dbReference type="PANTHER" id="PTHR43250">
    <property type="entry name" value="EXODEOXYRIBONUCLEASE III"/>
    <property type="match status" value="1"/>
</dbReference>
<name>A0A7G7YQS7_9CORY</name>
<dbReference type="Pfam" id="PF03372">
    <property type="entry name" value="Exo_endo_phos"/>
    <property type="match status" value="1"/>
</dbReference>
<dbReference type="CDD" id="cd09086">
    <property type="entry name" value="ExoIII-like_AP-endo"/>
    <property type="match status" value="1"/>
</dbReference>
<dbReference type="GO" id="GO:0046872">
    <property type="term" value="F:metal ion binding"/>
    <property type="evidence" value="ECO:0007669"/>
    <property type="project" value="UniProtKB-KW"/>
</dbReference>
<dbReference type="Proteomes" id="UP000515275">
    <property type="component" value="Chromosome"/>
</dbReference>
<dbReference type="PANTHER" id="PTHR43250:SF2">
    <property type="entry name" value="EXODEOXYRIBONUCLEASE III"/>
    <property type="match status" value="1"/>
</dbReference>
<organism evidence="8 9">
    <name type="scientific">Corynebacterium anserum</name>
    <dbReference type="NCBI Taxonomy" id="2684406"/>
    <lineage>
        <taxon>Bacteria</taxon>
        <taxon>Bacillati</taxon>
        <taxon>Actinomycetota</taxon>
        <taxon>Actinomycetes</taxon>
        <taxon>Mycobacteriales</taxon>
        <taxon>Corynebacteriaceae</taxon>
        <taxon>Corynebacterium</taxon>
    </lineage>
</organism>
<dbReference type="InterPro" id="IPR036691">
    <property type="entry name" value="Endo/exonu/phosph_ase_sf"/>
</dbReference>
<sequence>MRIATWNINSVRTREQRVRDFLDRSDVDVLCLQETKCTDKQFPDFTDTGYEQAHFGLHSFNGVAILSRVGLDNVSTDFGQPGFNKDLSAEQTLEARAIGAECGGVTVWSLYVPNGREISDPHYTYKLAWLSKLAEYATTGPTKLCLVGDFNIAPRDEDVWDRSYFDGKTHVTPHERAALSALEASGLSQATELIQDEYTYWDYQALRFQKNEGMRIDLHYARGITPTSARVDRDERKGKGASDHAPVIVDYTLDTPTLF</sequence>
<dbReference type="InterPro" id="IPR004808">
    <property type="entry name" value="AP_endonuc_1"/>
</dbReference>
<evidence type="ECO:0000313" key="9">
    <source>
        <dbReference type="Proteomes" id="UP000515275"/>
    </source>
</evidence>